<feature type="compositionally biased region" description="Basic residues" evidence="1">
    <location>
        <begin position="36"/>
        <end position="48"/>
    </location>
</feature>
<gene>
    <name evidence="2" type="ORF">AVDCRST_MAG11-1148</name>
</gene>
<feature type="compositionally biased region" description="Basic and acidic residues" evidence="1">
    <location>
        <begin position="91"/>
        <end position="100"/>
    </location>
</feature>
<feature type="compositionally biased region" description="Basic and acidic residues" evidence="1">
    <location>
        <begin position="26"/>
        <end position="35"/>
    </location>
</feature>
<accession>A0A6J4KKD1</accession>
<dbReference type="EMBL" id="CADCTU010000261">
    <property type="protein sequence ID" value="CAA9305846.1"/>
    <property type="molecule type" value="Genomic_DNA"/>
</dbReference>
<feature type="non-terminal residue" evidence="2">
    <location>
        <position position="115"/>
    </location>
</feature>
<feature type="non-terminal residue" evidence="2">
    <location>
        <position position="1"/>
    </location>
</feature>
<name>A0A6J4KKD1_9BACT</name>
<evidence type="ECO:0000313" key="2">
    <source>
        <dbReference type="EMBL" id="CAA9305846.1"/>
    </source>
</evidence>
<sequence>VDARARARGRPGGARDPHARAPGRLRAGDGADARARPARHPVRARAALRRREEVRDRRPPPPGARDRGGRRVDALARGGADGGVPRRRARDRGPRDRGRAAEGAPRAGAGAGLVL</sequence>
<reference evidence="2" key="1">
    <citation type="submission" date="2020-02" db="EMBL/GenBank/DDBJ databases">
        <authorList>
            <person name="Meier V. D."/>
        </authorList>
    </citation>
    <scope>NUCLEOTIDE SEQUENCE</scope>
    <source>
        <strain evidence="2">AVDCRST_MAG11</strain>
    </source>
</reference>
<organism evidence="2">
    <name type="scientific">uncultured Gemmatimonadaceae bacterium</name>
    <dbReference type="NCBI Taxonomy" id="246130"/>
    <lineage>
        <taxon>Bacteria</taxon>
        <taxon>Pseudomonadati</taxon>
        <taxon>Gemmatimonadota</taxon>
        <taxon>Gemmatimonadia</taxon>
        <taxon>Gemmatimonadales</taxon>
        <taxon>Gemmatimonadaceae</taxon>
        <taxon>environmental samples</taxon>
    </lineage>
</organism>
<evidence type="ECO:0000256" key="1">
    <source>
        <dbReference type="SAM" id="MobiDB-lite"/>
    </source>
</evidence>
<feature type="compositionally biased region" description="Basic and acidic residues" evidence="1">
    <location>
        <begin position="49"/>
        <end position="74"/>
    </location>
</feature>
<dbReference type="AlphaFoldDB" id="A0A6J4KKD1"/>
<feature type="region of interest" description="Disordered" evidence="1">
    <location>
        <begin position="1"/>
        <end position="115"/>
    </location>
</feature>
<protein>
    <submittedName>
        <fullName evidence="2">Uncharacterized protein</fullName>
    </submittedName>
</protein>
<proteinExistence type="predicted"/>